<accession>A0A1R1PNG9</accession>
<protein>
    <submittedName>
        <fullName evidence="7">4-aminobutyrate aminotransferase</fullName>
    </submittedName>
</protein>
<dbReference type="SUPFAM" id="SSF53383">
    <property type="entry name" value="PLP-dependent transferases"/>
    <property type="match status" value="1"/>
</dbReference>
<dbReference type="Gene3D" id="3.90.1150.10">
    <property type="entry name" value="Aspartate Aminotransferase, domain 1"/>
    <property type="match status" value="1"/>
</dbReference>
<reference evidence="8" key="1">
    <citation type="submission" date="2017-01" db="EMBL/GenBank/DDBJ databases">
        <authorList>
            <person name="Wang Y."/>
            <person name="White M."/>
            <person name="Kvist S."/>
            <person name="Moncalvo J.-M."/>
        </authorList>
    </citation>
    <scope>NUCLEOTIDE SEQUENCE [LARGE SCALE GENOMIC DNA]</scope>
    <source>
        <strain evidence="8">COL-18-3</strain>
    </source>
</reference>
<comment type="similarity">
    <text evidence="2 6">Belongs to the class-III pyridoxal-phosphate-dependent aminotransferase family.</text>
</comment>
<dbReference type="OrthoDB" id="10260828at2759"/>
<name>A0A1R1PNG9_ZANCU</name>
<organism evidence="7 8">
    <name type="scientific">Zancudomyces culisetae</name>
    <name type="common">Gut fungus</name>
    <name type="synonym">Smittium culisetae</name>
    <dbReference type="NCBI Taxonomy" id="1213189"/>
    <lineage>
        <taxon>Eukaryota</taxon>
        <taxon>Fungi</taxon>
        <taxon>Fungi incertae sedis</taxon>
        <taxon>Zoopagomycota</taxon>
        <taxon>Kickxellomycotina</taxon>
        <taxon>Harpellomycetes</taxon>
        <taxon>Harpellales</taxon>
        <taxon>Legeriomycetaceae</taxon>
        <taxon>Zancudomyces</taxon>
    </lineage>
</organism>
<evidence type="ECO:0000313" key="8">
    <source>
        <dbReference type="Proteomes" id="UP000188320"/>
    </source>
</evidence>
<comment type="cofactor">
    <cofactor evidence="1">
        <name>pyridoxal 5'-phosphate</name>
        <dbReference type="ChEBI" id="CHEBI:597326"/>
    </cofactor>
</comment>
<dbReference type="InterPro" id="IPR015422">
    <property type="entry name" value="PyrdxlP-dep_Trfase_small"/>
</dbReference>
<evidence type="ECO:0000256" key="3">
    <source>
        <dbReference type="ARBA" id="ARBA00022576"/>
    </source>
</evidence>
<dbReference type="InterPro" id="IPR005814">
    <property type="entry name" value="Aminotrans_3"/>
</dbReference>
<evidence type="ECO:0000256" key="4">
    <source>
        <dbReference type="ARBA" id="ARBA00022679"/>
    </source>
</evidence>
<comment type="caution">
    <text evidence="7">The sequence shown here is derived from an EMBL/GenBank/DDBJ whole genome shotgun (WGS) entry which is preliminary data.</text>
</comment>
<dbReference type="GO" id="GO:0005739">
    <property type="term" value="C:mitochondrion"/>
    <property type="evidence" value="ECO:0007669"/>
    <property type="project" value="TreeGrafter"/>
</dbReference>
<keyword evidence="4 7" id="KW-0808">Transferase</keyword>
<dbReference type="GO" id="GO:0009450">
    <property type="term" value="P:gamma-aminobutyric acid catabolic process"/>
    <property type="evidence" value="ECO:0007669"/>
    <property type="project" value="TreeGrafter"/>
</dbReference>
<dbReference type="Pfam" id="PF00202">
    <property type="entry name" value="Aminotran_3"/>
    <property type="match status" value="1"/>
</dbReference>
<evidence type="ECO:0000256" key="1">
    <source>
        <dbReference type="ARBA" id="ARBA00001933"/>
    </source>
</evidence>
<keyword evidence="5 6" id="KW-0663">Pyridoxal phosphate</keyword>
<dbReference type="PANTHER" id="PTHR43206:SF1">
    <property type="entry name" value="4-AMINOBUTYRATE AMINOTRANSFERASE, MITOCHONDRIAL"/>
    <property type="match status" value="1"/>
</dbReference>
<dbReference type="GO" id="GO:0008483">
    <property type="term" value="F:transaminase activity"/>
    <property type="evidence" value="ECO:0007669"/>
    <property type="project" value="UniProtKB-KW"/>
</dbReference>
<evidence type="ECO:0000313" key="7">
    <source>
        <dbReference type="EMBL" id="OMH82515.1"/>
    </source>
</evidence>
<dbReference type="GO" id="GO:0030170">
    <property type="term" value="F:pyridoxal phosphate binding"/>
    <property type="evidence" value="ECO:0007669"/>
    <property type="project" value="InterPro"/>
</dbReference>
<dbReference type="Proteomes" id="UP000188320">
    <property type="component" value="Unassembled WGS sequence"/>
</dbReference>
<dbReference type="EMBL" id="LSSK01000647">
    <property type="protein sequence ID" value="OMH82515.1"/>
    <property type="molecule type" value="Genomic_DNA"/>
</dbReference>
<evidence type="ECO:0000256" key="6">
    <source>
        <dbReference type="RuleBase" id="RU003560"/>
    </source>
</evidence>
<sequence length="403" mass="45438">MQGSSIPLGYNHPELLKASQSEDTLIALTNTPTLDITLSKDWCKKLENTYLTVGPKGMDNVFTSATGVDPNEVALRATILVHEKSRRFKSSNLETENAVRNKALENSKVSFISFKSEVSGGNASSTKADDIVPLQKENDSAILCSFVPFPELKYPLDNYETENKNEEKLCLSRVEKMIEGQFSPVAALVVEPIFCEGGDKHASNDFFRELRRITKEHGVFLIVDETQTGVGTTGTFWAHEKWGLESPPDIVTFSSKMQSSGFYFTDELKIAQSHEILNKWSAEPIKLAHSKAVVDTIQRDDLLQQNMRTGRYLMSHLRPLSVRYHRVIRNLRGSGTFISFDCPTREIQQRVLFLLRSNGIMIDGSGTSTIRFRPSLTFANKHVNEFLPKFELVLGAIYDEYWP</sequence>
<keyword evidence="3 7" id="KW-0032">Aminotransferase</keyword>
<dbReference type="InterPro" id="IPR015421">
    <property type="entry name" value="PyrdxlP-dep_Trfase_major"/>
</dbReference>
<dbReference type="InterPro" id="IPR015424">
    <property type="entry name" value="PyrdxlP-dep_Trfase"/>
</dbReference>
<evidence type="ECO:0000256" key="5">
    <source>
        <dbReference type="ARBA" id="ARBA00022898"/>
    </source>
</evidence>
<keyword evidence="8" id="KW-1185">Reference proteome</keyword>
<dbReference type="PANTHER" id="PTHR43206">
    <property type="entry name" value="AMINOTRANSFERASE"/>
    <property type="match status" value="1"/>
</dbReference>
<dbReference type="AlphaFoldDB" id="A0A1R1PNG9"/>
<dbReference type="PIRSF" id="PIRSF000521">
    <property type="entry name" value="Transaminase_4ab_Lys_Orn"/>
    <property type="match status" value="1"/>
</dbReference>
<gene>
    <name evidence="7" type="ORF">AX774_g3996</name>
</gene>
<evidence type="ECO:0000256" key="2">
    <source>
        <dbReference type="ARBA" id="ARBA00008954"/>
    </source>
</evidence>
<proteinExistence type="inferred from homology"/>
<dbReference type="Gene3D" id="3.40.640.10">
    <property type="entry name" value="Type I PLP-dependent aspartate aminotransferase-like (Major domain)"/>
    <property type="match status" value="1"/>
</dbReference>